<dbReference type="PANTHER" id="PTHR19278:SF33">
    <property type="entry name" value="OROTATE PHOSPHORIBOSYLTRANSFERASE"/>
    <property type="match status" value="1"/>
</dbReference>
<dbReference type="EC" id="2.4.2.10" evidence="2"/>
<dbReference type="Gene3D" id="3.40.50.2020">
    <property type="match status" value="1"/>
</dbReference>
<dbReference type="GO" id="GO:0004590">
    <property type="term" value="F:orotidine-5'-phosphate decarboxylase activity"/>
    <property type="evidence" value="ECO:0007669"/>
    <property type="project" value="InterPro"/>
</dbReference>
<dbReference type="UniPathway" id="UPA00070">
    <property type="reaction ID" value="UER00119"/>
</dbReference>
<evidence type="ECO:0000256" key="1">
    <source>
        <dbReference type="ARBA" id="ARBA00004889"/>
    </source>
</evidence>
<dbReference type="Pfam" id="PF00215">
    <property type="entry name" value="OMPdecase"/>
    <property type="match status" value="1"/>
</dbReference>
<keyword evidence="4" id="KW-0808">Transferase</keyword>
<dbReference type="GO" id="GO:0004588">
    <property type="term" value="F:orotate phosphoribosyltransferase activity"/>
    <property type="evidence" value="ECO:0007669"/>
    <property type="project" value="UniProtKB-EC"/>
</dbReference>
<dbReference type="HAMAP" id="MF_01208">
    <property type="entry name" value="PyrE"/>
    <property type="match status" value="1"/>
</dbReference>
<evidence type="ECO:0000256" key="2">
    <source>
        <dbReference type="ARBA" id="ARBA00011971"/>
    </source>
</evidence>
<reference evidence="10" key="1">
    <citation type="submission" date="2017-02" db="UniProtKB">
        <authorList>
            <consortium name="WormBaseParasite"/>
        </authorList>
    </citation>
    <scope>IDENTIFICATION</scope>
</reference>
<sequence length="503" mass="55035">MYAKVPSCPTLDDVTRRDLAHRLFHLGSLNFSGVQLKTGEITPVYFDIRLTMSDPVLLQELSRYMFAMIGHATGDKFDLVTGVPAAAVGLATVSSRVCQLENRLKSVVYGLFFAWQEVAVQNNIPMILTRKAAKDYGTKKVIEGIWKKGQNVLVIEDVVTYGDSIAETTALLRASGLKVEHALVVVERQQGATENLLKNHGVKLHALLTLDDLLDILAADGLVPPERVIVARDFISGAQYDRVKGKPSKFVPDFCPELRSRLAKIIHQKATNICLSVDVPTSTGSLLQLADEAGPGIAILEVNYDLLSDYRDFLPTKLRTLAEKHNFFLLADCKMAEDGWIAQLKLSDQTHLRLSEWADLISVHALPGPGALSALRSFNTSLTHKIGALIIYDMQTKGSLIDSHYQDQCVQMAQAYQDVVMGFVTSSPIDVIAHKLNVEGTPNVYYKTPAQHNHVGIANGSNDADKTVADIMKTFGACPEGVIRTVNLSSLDGNVNSLPTMAI</sequence>
<dbReference type="OrthoDB" id="10263753at2759"/>
<reference evidence="8 9" key="2">
    <citation type="submission" date="2018-10" db="EMBL/GenBank/DDBJ databases">
        <authorList>
            <consortium name="Pathogen Informatics"/>
        </authorList>
    </citation>
    <scope>NUCLEOTIDE SEQUENCE [LARGE SCALE GENOMIC DNA]</scope>
</reference>
<dbReference type="CDD" id="cd06223">
    <property type="entry name" value="PRTases_typeI"/>
    <property type="match status" value="1"/>
</dbReference>
<keyword evidence="6" id="KW-0456">Lyase</keyword>
<keyword evidence="3" id="KW-0328">Glycosyltransferase</keyword>
<name>A0A0R3UG58_MESCO</name>
<gene>
    <name evidence="8" type="ORF">MCOS_LOCUS6170</name>
</gene>
<protein>
    <recommendedName>
        <fullName evidence="2">orotate phosphoribosyltransferase</fullName>
        <ecNumber evidence="2">2.4.2.10</ecNumber>
    </recommendedName>
</protein>
<dbReference type="Proteomes" id="UP000267029">
    <property type="component" value="Unassembled WGS sequence"/>
</dbReference>
<keyword evidence="9" id="KW-1185">Reference proteome</keyword>
<dbReference type="EMBL" id="UXSR01005239">
    <property type="protein sequence ID" value="VDD80167.1"/>
    <property type="molecule type" value="Genomic_DNA"/>
</dbReference>
<evidence type="ECO:0000313" key="10">
    <source>
        <dbReference type="WBParaSite" id="MCOS_0000616901-mRNA-1"/>
    </source>
</evidence>
<evidence type="ECO:0000256" key="6">
    <source>
        <dbReference type="ARBA" id="ARBA00023239"/>
    </source>
</evidence>
<dbReference type="InterPro" id="IPR011060">
    <property type="entry name" value="RibuloseP-bd_barrel"/>
</dbReference>
<evidence type="ECO:0000313" key="8">
    <source>
        <dbReference type="EMBL" id="VDD80167.1"/>
    </source>
</evidence>
<dbReference type="InterPro" id="IPR000836">
    <property type="entry name" value="PRTase_dom"/>
</dbReference>
<proteinExistence type="inferred from homology"/>
<evidence type="ECO:0000256" key="3">
    <source>
        <dbReference type="ARBA" id="ARBA00022676"/>
    </source>
</evidence>
<dbReference type="InterPro" id="IPR013785">
    <property type="entry name" value="Aldolase_TIM"/>
</dbReference>
<evidence type="ECO:0000313" key="9">
    <source>
        <dbReference type="Proteomes" id="UP000267029"/>
    </source>
</evidence>
<dbReference type="WBParaSite" id="MCOS_0000616901-mRNA-1">
    <property type="protein sequence ID" value="MCOS_0000616901-mRNA-1"/>
    <property type="gene ID" value="MCOS_0000616901"/>
</dbReference>
<feature type="domain" description="Orotidine 5'-phosphate decarboxylase" evidence="7">
    <location>
        <begin position="271"/>
        <end position="428"/>
    </location>
</feature>
<dbReference type="AlphaFoldDB" id="A0A0R3UG58"/>
<dbReference type="Gene3D" id="3.20.20.70">
    <property type="entry name" value="Aldolase class I"/>
    <property type="match status" value="1"/>
</dbReference>
<organism evidence="10">
    <name type="scientific">Mesocestoides corti</name>
    <name type="common">Flatworm</name>
    <dbReference type="NCBI Taxonomy" id="53468"/>
    <lineage>
        <taxon>Eukaryota</taxon>
        <taxon>Metazoa</taxon>
        <taxon>Spiralia</taxon>
        <taxon>Lophotrochozoa</taxon>
        <taxon>Platyhelminthes</taxon>
        <taxon>Cestoda</taxon>
        <taxon>Eucestoda</taxon>
        <taxon>Cyclophyllidea</taxon>
        <taxon>Mesocestoididae</taxon>
        <taxon>Mesocestoides</taxon>
    </lineage>
</organism>
<dbReference type="STRING" id="53468.A0A0R3UG58"/>
<dbReference type="InterPro" id="IPR023031">
    <property type="entry name" value="OPRT"/>
</dbReference>
<dbReference type="SUPFAM" id="SSF53271">
    <property type="entry name" value="PRTase-like"/>
    <property type="match status" value="1"/>
</dbReference>
<evidence type="ECO:0000259" key="7">
    <source>
        <dbReference type="Pfam" id="PF00215"/>
    </source>
</evidence>
<dbReference type="InterPro" id="IPR004467">
    <property type="entry name" value="Or_phspho_trans_dom"/>
</dbReference>
<evidence type="ECO:0000256" key="5">
    <source>
        <dbReference type="ARBA" id="ARBA00022975"/>
    </source>
</evidence>
<dbReference type="NCBIfam" id="TIGR00336">
    <property type="entry name" value="pyrE"/>
    <property type="match status" value="1"/>
</dbReference>
<accession>A0A0R3UG58</accession>
<dbReference type="InterPro" id="IPR001754">
    <property type="entry name" value="OMPdeCOase_dom"/>
</dbReference>
<dbReference type="PANTHER" id="PTHR19278">
    <property type="entry name" value="OROTATE PHOSPHORIBOSYLTRANSFERASE"/>
    <property type="match status" value="1"/>
</dbReference>
<keyword evidence="5" id="KW-0665">Pyrimidine biosynthesis</keyword>
<dbReference type="SUPFAM" id="SSF51366">
    <property type="entry name" value="Ribulose-phoshate binding barrel"/>
    <property type="match status" value="1"/>
</dbReference>
<dbReference type="GO" id="GO:0044205">
    <property type="term" value="P:'de novo' UMP biosynthetic process"/>
    <property type="evidence" value="ECO:0007669"/>
    <property type="project" value="UniProtKB-UniPathway"/>
</dbReference>
<dbReference type="InterPro" id="IPR029057">
    <property type="entry name" value="PRTase-like"/>
</dbReference>
<dbReference type="GO" id="GO:0006207">
    <property type="term" value="P:'de novo' pyrimidine nucleobase biosynthetic process"/>
    <property type="evidence" value="ECO:0007669"/>
    <property type="project" value="InterPro"/>
</dbReference>
<comment type="pathway">
    <text evidence="1">Pyrimidine metabolism; UMP biosynthesis via de novo pathway; UMP from orotate: step 1/2.</text>
</comment>
<evidence type="ECO:0000256" key="4">
    <source>
        <dbReference type="ARBA" id="ARBA00022679"/>
    </source>
</evidence>